<name>A0ABM3QZT5_SPIOL</name>
<accession>A0ABM3QZT5</accession>
<dbReference type="PANTHER" id="PTHR11439">
    <property type="entry name" value="GAG-POL-RELATED RETROTRANSPOSON"/>
    <property type="match status" value="1"/>
</dbReference>
<dbReference type="SUPFAM" id="SSF56672">
    <property type="entry name" value="DNA/RNA polymerases"/>
    <property type="match status" value="1"/>
</dbReference>
<protein>
    <submittedName>
        <fullName evidence="3">Uncharacterized mitochondrial protein AtMg00810-like</fullName>
    </submittedName>
</protein>
<gene>
    <name evidence="3" type="primary">LOC130463680</name>
</gene>
<dbReference type="InterPro" id="IPR013103">
    <property type="entry name" value="RVT_2"/>
</dbReference>
<dbReference type="RefSeq" id="XP_056688865.1">
    <property type="nucleotide sequence ID" value="XM_056832887.1"/>
</dbReference>
<dbReference type="GeneID" id="130463680"/>
<reference evidence="3" key="2">
    <citation type="submission" date="2025-08" db="UniProtKB">
        <authorList>
            <consortium name="RefSeq"/>
        </authorList>
    </citation>
    <scope>IDENTIFICATION</scope>
    <source>
        <tissue evidence="3">Leaf</tissue>
    </source>
</reference>
<proteinExistence type="predicted"/>
<dbReference type="CDD" id="cd09272">
    <property type="entry name" value="RNase_HI_RT_Ty1"/>
    <property type="match status" value="1"/>
</dbReference>
<sequence>MGSVGFIVGVLDADWKWPLIADSWSLYSTRSSIEDRIMPAWYQRFADYVASIGFTHSTVDHSLFIYRRGTDTAYILLYVDDIILTASSDSLRKSIMALLGAEFAMKDLGHLSYFLGIAVTRDANGLFLSQKQYAKEILERAGMSHCSPSPTPVDTKPKLSASNDAPFDDPTKYRQLAGALQYLTFTRPDISYAVQQVCLHMHDPRIEHMTALKRILRYVQGSIDFGLHLYKSSVGSLISYTDADWGGCPDTRRSTSGYCVFLGDNLISWSSKRQPTLSRSSAEAEYRGVANVVSESCWIRNLLLELHNPVPKATLVYCDNVSAIYLSGNPVQHQRTKHIEMDIHFVREKVARGEVRVLHVPSRYQIADIFTKGLPRVLFNDFRDSLSVRKPPASIAGV</sequence>
<dbReference type="PANTHER" id="PTHR11439:SF524">
    <property type="entry name" value="RNA-DIRECTED DNA POLYMERASE, PROTEIN KINASE RLK-PELLE-DLSV FAMILY"/>
    <property type="match status" value="1"/>
</dbReference>
<evidence type="ECO:0000313" key="2">
    <source>
        <dbReference type="Proteomes" id="UP000813463"/>
    </source>
</evidence>
<reference evidence="2" key="1">
    <citation type="journal article" date="2021" name="Nat. Commun.">
        <title>Genomic analyses provide insights into spinach domestication and the genetic basis of agronomic traits.</title>
        <authorList>
            <person name="Cai X."/>
            <person name="Sun X."/>
            <person name="Xu C."/>
            <person name="Sun H."/>
            <person name="Wang X."/>
            <person name="Ge C."/>
            <person name="Zhang Z."/>
            <person name="Wang Q."/>
            <person name="Fei Z."/>
            <person name="Jiao C."/>
            <person name="Wang Q."/>
        </authorList>
    </citation>
    <scope>NUCLEOTIDE SEQUENCE [LARGE SCALE GENOMIC DNA]</scope>
    <source>
        <strain evidence="2">cv. Varoflay</strain>
    </source>
</reference>
<keyword evidence="2" id="KW-1185">Reference proteome</keyword>
<organism evidence="2 3">
    <name type="scientific">Spinacia oleracea</name>
    <name type="common">Spinach</name>
    <dbReference type="NCBI Taxonomy" id="3562"/>
    <lineage>
        <taxon>Eukaryota</taxon>
        <taxon>Viridiplantae</taxon>
        <taxon>Streptophyta</taxon>
        <taxon>Embryophyta</taxon>
        <taxon>Tracheophyta</taxon>
        <taxon>Spermatophyta</taxon>
        <taxon>Magnoliopsida</taxon>
        <taxon>eudicotyledons</taxon>
        <taxon>Gunneridae</taxon>
        <taxon>Pentapetalae</taxon>
        <taxon>Caryophyllales</taxon>
        <taxon>Chenopodiaceae</taxon>
        <taxon>Chenopodioideae</taxon>
        <taxon>Anserineae</taxon>
        <taxon>Spinacia</taxon>
    </lineage>
</organism>
<dbReference type="Proteomes" id="UP000813463">
    <property type="component" value="Chromosome 6"/>
</dbReference>
<feature type="domain" description="Reverse transcriptase Ty1/copia-type" evidence="1">
    <location>
        <begin position="40"/>
        <end position="153"/>
    </location>
</feature>
<evidence type="ECO:0000313" key="3">
    <source>
        <dbReference type="RefSeq" id="XP_056688865.1"/>
    </source>
</evidence>
<dbReference type="InterPro" id="IPR043502">
    <property type="entry name" value="DNA/RNA_pol_sf"/>
</dbReference>
<dbReference type="Pfam" id="PF07727">
    <property type="entry name" value="RVT_2"/>
    <property type="match status" value="1"/>
</dbReference>
<evidence type="ECO:0000259" key="1">
    <source>
        <dbReference type="Pfam" id="PF07727"/>
    </source>
</evidence>